<sequence>MDESTTGNKPQPGSSREIQLTEADDDAQREVDNRTSRGTKKRQSSLPSVHDGAHTDSYCAGNHYLANPKHPLSPDSSSSSSNPTSSNPSSSSSASSKPASEPMSCSNCGTTTANKFIGKRGALEASPMGAHGSLIRCATCYSYFYNHGTERPSGPLKPGPPSSKQPRAARGGSVGHTGSSTERARNRDETQGSIIGRSTSVSMPSPTRGASLSTSRTHFFNPGQPLSLSPSNTNDELPLSSLSSSQAQSAGQYTCSRCAETWSSRWARLVRISFPTTVLCKACALRIEIRNQADTTVEWIG</sequence>
<dbReference type="Proteomes" id="UP000305067">
    <property type="component" value="Unassembled WGS sequence"/>
</dbReference>
<feature type="compositionally biased region" description="Polar residues" evidence="1">
    <location>
        <begin position="191"/>
        <end position="235"/>
    </location>
</feature>
<feature type="compositionally biased region" description="Polar residues" evidence="1">
    <location>
        <begin position="1"/>
        <end position="18"/>
    </location>
</feature>
<organism evidence="2 3">
    <name type="scientific">Pterulicium gracile</name>
    <dbReference type="NCBI Taxonomy" id="1884261"/>
    <lineage>
        <taxon>Eukaryota</taxon>
        <taxon>Fungi</taxon>
        <taxon>Dikarya</taxon>
        <taxon>Basidiomycota</taxon>
        <taxon>Agaricomycotina</taxon>
        <taxon>Agaricomycetes</taxon>
        <taxon>Agaricomycetidae</taxon>
        <taxon>Agaricales</taxon>
        <taxon>Pleurotineae</taxon>
        <taxon>Pterulaceae</taxon>
        <taxon>Pterulicium</taxon>
    </lineage>
</organism>
<feature type="region of interest" description="Disordered" evidence="1">
    <location>
        <begin position="1"/>
        <end position="106"/>
    </location>
</feature>
<protein>
    <submittedName>
        <fullName evidence="2">Uncharacterized protein</fullName>
    </submittedName>
</protein>
<gene>
    <name evidence="2" type="ORF">BDV98DRAFT_598005</name>
</gene>
<name>A0A5C3Q4T0_9AGAR</name>
<feature type="compositionally biased region" description="Basic and acidic residues" evidence="1">
    <location>
        <begin position="26"/>
        <end position="35"/>
    </location>
</feature>
<reference evidence="2 3" key="1">
    <citation type="journal article" date="2019" name="Nat. Ecol. Evol.">
        <title>Megaphylogeny resolves global patterns of mushroom evolution.</title>
        <authorList>
            <person name="Varga T."/>
            <person name="Krizsan K."/>
            <person name="Foldi C."/>
            <person name="Dima B."/>
            <person name="Sanchez-Garcia M."/>
            <person name="Sanchez-Ramirez S."/>
            <person name="Szollosi G.J."/>
            <person name="Szarkandi J.G."/>
            <person name="Papp V."/>
            <person name="Albert L."/>
            <person name="Andreopoulos W."/>
            <person name="Angelini C."/>
            <person name="Antonin V."/>
            <person name="Barry K.W."/>
            <person name="Bougher N.L."/>
            <person name="Buchanan P."/>
            <person name="Buyck B."/>
            <person name="Bense V."/>
            <person name="Catcheside P."/>
            <person name="Chovatia M."/>
            <person name="Cooper J."/>
            <person name="Damon W."/>
            <person name="Desjardin D."/>
            <person name="Finy P."/>
            <person name="Geml J."/>
            <person name="Haridas S."/>
            <person name="Hughes K."/>
            <person name="Justo A."/>
            <person name="Karasinski D."/>
            <person name="Kautmanova I."/>
            <person name="Kiss B."/>
            <person name="Kocsube S."/>
            <person name="Kotiranta H."/>
            <person name="LaButti K.M."/>
            <person name="Lechner B.E."/>
            <person name="Liimatainen K."/>
            <person name="Lipzen A."/>
            <person name="Lukacs Z."/>
            <person name="Mihaltcheva S."/>
            <person name="Morgado L.N."/>
            <person name="Niskanen T."/>
            <person name="Noordeloos M.E."/>
            <person name="Ohm R.A."/>
            <person name="Ortiz-Santana B."/>
            <person name="Ovrebo C."/>
            <person name="Racz N."/>
            <person name="Riley R."/>
            <person name="Savchenko A."/>
            <person name="Shiryaev A."/>
            <person name="Soop K."/>
            <person name="Spirin V."/>
            <person name="Szebenyi C."/>
            <person name="Tomsovsky M."/>
            <person name="Tulloss R.E."/>
            <person name="Uehling J."/>
            <person name="Grigoriev I.V."/>
            <person name="Vagvolgyi C."/>
            <person name="Papp T."/>
            <person name="Martin F.M."/>
            <person name="Miettinen O."/>
            <person name="Hibbett D.S."/>
            <person name="Nagy L.G."/>
        </authorList>
    </citation>
    <scope>NUCLEOTIDE SEQUENCE [LARGE SCALE GENOMIC DNA]</scope>
    <source>
        <strain evidence="2 3">CBS 309.79</strain>
    </source>
</reference>
<evidence type="ECO:0000256" key="1">
    <source>
        <dbReference type="SAM" id="MobiDB-lite"/>
    </source>
</evidence>
<proteinExistence type="predicted"/>
<accession>A0A5C3Q4T0</accession>
<feature type="region of interest" description="Disordered" evidence="1">
    <location>
        <begin position="151"/>
        <end position="243"/>
    </location>
</feature>
<evidence type="ECO:0000313" key="3">
    <source>
        <dbReference type="Proteomes" id="UP000305067"/>
    </source>
</evidence>
<evidence type="ECO:0000313" key="2">
    <source>
        <dbReference type="EMBL" id="TFK96029.1"/>
    </source>
</evidence>
<dbReference type="AlphaFoldDB" id="A0A5C3Q4T0"/>
<dbReference type="EMBL" id="ML178868">
    <property type="protein sequence ID" value="TFK96029.1"/>
    <property type="molecule type" value="Genomic_DNA"/>
</dbReference>
<keyword evidence="3" id="KW-1185">Reference proteome</keyword>
<feature type="compositionally biased region" description="Low complexity" evidence="1">
    <location>
        <begin position="73"/>
        <end position="104"/>
    </location>
</feature>